<dbReference type="EMBL" id="CP064795">
    <property type="protein sequence ID" value="QPG06055.1"/>
    <property type="molecule type" value="Genomic_DNA"/>
</dbReference>
<dbReference type="Gene3D" id="2.30.180.10">
    <property type="entry name" value="FAS1 domain"/>
    <property type="match status" value="1"/>
</dbReference>
<dbReference type="Pfam" id="PF02469">
    <property type="entry name" value="Fasciclin"/>
    <property type="match status" value="1"/>
</dbReference>
<dbReference type="PANTHER" id="PTHR10900:SF77">
    <property type="entry name" value="FI19380P1"/>
    <property type="match status" value="1"/>
</dbReference>
<protein>
    <submittedName>
        <fullName evidence="3">Fasciclin domain-containing protein</fullName>
    </submittedName>
</protein>
<feature type="signal peptide" evidence="1">
    <location>
        <begin position="1"/>
        <end position="24"/>
    </location>
</feature>
<gene>
    <name evidence="3" type="ORF">IT774_02100</name>
</gene>
<evidence type="ECO:0000313" key="4">
    <source>
        <dbReference type="Proteomes" id="UP000595095"/>
    </source>
</evidence>
<name>A0A7S9DZ74_9ALTE</name>
<reference evidence="3 4" key="1">
    <citation type="submission" date="2020-11" db="EMBL/GenBank/DDBJ databases">
        <title>Complete genome sequence for Salinimonas sp. strain G2-b.</title>
        <authorList>
            <person name="Park S.-J."/>
        </authorList>
    </citation>
    <scope>NUCLEOTIDE SEQUENCE [LARGE SCALE GENOMIC DNA]</scope>
    <source>
        <strain evidence="3 4">G2-b</strain>
    </source>
</reference>
<dbReference type="InterPro" id="IPR050904">
    <property type="entry name" value="Adhesion/Biosynth-related"/>
</dbReference>
<evidence type="ECO:0000259" key="2">
    <source>
        <dbReference type="PROSITE" id="PS50213"/>
    </source>
</evidence>
<proteinExistence type="predicted"/>
<dbReference type="SUPFAM" id="SSF82153">
    <property type="entry name" value="FAS1 domain"/>
    <property type="match status" value="1"/>
</dbReference>
<evidence type="ECO:0000256" key="1">
    <source>
        <dbReference type="SAM" id="SignalP"/>
    </source>
</evidence>
<dbReference type="GO" id="GO:0005615">
    <property type="term" value="C:extracellular space"/>
    <property type="evidence" value="ECO:0007669"/>
    <property type="project" value="TreeGrafter"/>
</dbReference>
<organism evidence="3 4">
    <name type="scientific">Salinimonas marina</name>
    <dbReference type="NCBI Taxonomy" id="2785918"/>
    <lineage>
        <taxon>Bacteria</taxon>
        <taxon>Pseudomonadati</taxon>
        <taxon>Pseudomonadota</taxon>
        <taxon>Gammaproteobacteria</taxon>
        <taxon>Alteromonadales</taxon>
        <taxon>Alteromonadaceae</taxon>
        <taxon>Alteromonas/Salinimonas group</taxon>
        <taxon>Salinimonas</taxon>
    </lineage>
</organism>
<sequence>MKLINSMKYLLALSCALLSMSVVANHHGEKKSHDIVQVLQNDEQFSTLVKAIEAAGITDILKDSGDITVFAPNNTAFEKLPEGKLDELLKPENKEKLVKVLTYHVAEGKIDAEQAAANKYAESLEGTNLQLMVKGSRMTVEKTMIVEENIRANNGIVHVIEKVLMPKS</sequence>
<dbReference type="InterPro" id="IPR000782">
    <property type="entry name" value="FAS1_domain"/>
</dbReference>
<keyword evidence="4" id="KW-1185">Reference proteome</keyword>
<accession>A0A7S9DZ74</accession>
<dbReference type="KEGG" id="smaa:IT774_02100"/>
<dbReference type="InterPro" id="IPR036378">
    <property type="entry name" value="FAS1_dom_sf"/>
</dbReference>
<feature type="domain" description="FAS1" evidence="2">
    <location>
        <begin position="32"/>
        <end position="164"/>
    </location>
</feature>
<evidence type="ECO:0000313" key="3">
    <source>
        <dbReference type="EMBL" id="QPG06055.1"/>
    </source>
</evidence>
<feature type="chain" id="PRO_5032832456" evidence="1">
    <location>
        <begin position="25"/>
        <end position="168"/>
    </location>
</feature>
<dbReference type="RefSeq" id="WP_195811132.1">
    <property type="nucleotide sequence ID" value="NZ_CP064795.1"/>
</dbReference>
<dbReference type="AlphaFoldDB" id="A0A7S9DZ74"/>
<dbReference type="FunFam" id="2.30.180.10:FF:000032">
    <property type="entry name" value="Fasciclin domain-containing protein, putative"/>
    <property type="match status" value="1"/>
</dbReference>
<dbReference type="PANTHER" id="PTHR10900">
    <property type="entry name" value="PERIOSTIN-RELATED"/>
    <property type="match status" value="1"/>
</dbReference>
<keyword evidence="1" id="KW-0732">Signal</keyword>
<dbReference type="SMART" id="SM00554">
    <property type="entry name" value="FAS1"/>
    <property type="match status" value="1"/>
</dbReference>
<dbReference type="PROSITE" id="PS50213">
    <property type="entry name" value="FAS1"/>
    <property type="match status" value="1"/>
</dbReference>
<dbReference type="Proteomes" id="UP000595095">
    <property type="component" value="Chromosome"/>
</dbReference>